<sequence>MILLLDVQTEGSKENQLFLFRKQAIASATLCHVGSQRCGGKRVDYNKGRSAWPNGARACREVGQGGYAALEISLQRHGHAGLRVFGLTFLLCRRETS</sequence>
<evidence type="ECO:0000313" key="2">
    <source>
        <dbReference type="Proteomes" id="UP001203297"/>
    </source>
</evidence>
<dbReference type="AlphaFoldDB" id="A0AAD4LSV2"/>
<evidence type="ECO:0000313" key="1">
    <source>
        <dbReference type="EMBL" id="KAI0289698.1"/>
    </source>
</evidence>
<organism evidence="1 2">
    <name type="scientific">Multifurca ochricompacta</name>
    <dbReference type="NCBI Taxonomy" id="376703"/>
    <lineage>
        <taxon>Eukaryota</taxon>
        <taxon>Fungi</taxon>
        <taxon>Dikarya</taxon>
        <taxon>Basidiomycota</taxon>
        <taxon>Agaricomycotina</taxon>
        <taxon>Agaricomycetes</taxon>
        <taxon>Russulales</taxon>
        <taxon>Russulaceae</taxon>
        <taxon>Multifurca</taxon>
    </lineage>
</organism>
<reference evidence="1" key="1">
    <citation type="journal article" date="2022" name="New Phytol.">
        <title>Evolutionary transition to the ectomycorrhizal habit in the genomes of a hyperdiverse lineage of mushroom-forming fungi.</title>
        <authorList>
            <person name="Looney B."/>
            <person name="Miyauchi S."/>
            <person name="Morin E."/>
            <person name="Drula E."/>
            <person name="Courty P.E."/>
            <person name="Kohler A."/>
            <person name="Kuo A."/>
            <person name="LaButti K."/>
            <person name="Pangilinan J."/>
            <person name="Lipzen A."/>
            <person name="Riley R."/>
            <person name="Andreopoulos W."/>
            <person name="He G."/>
            <person name="Johnson J."/>
            <person name="Nolan M."/>
            <person name="Tritt A."/>
            <person name="Barry K.W."/>
            <person name="Grigoriev I.V."/>
            <person name="Nagy L.G."/>
            <person name="Hibbett D."/>
            <person name="Henrissat B."/>
            <person name="Matheny P.B."/>
            <person name="Labbe J."/>
            <person name="Martin F.M."/>
        </authorList>
    </citation>
    <scope>NUCLEOTIDE SEQUENCE</scope>
    <source>
        <strain evidence="1">BPL690</strain>
    </source>
</reference>
<dbReference type="Proteomes" id="UP001203297">
    <property type="component" value="Unassembled WGS sequence"/>
</dbReference>
<proteinExistence type="predicted"/>
<comment type="caution">
    <text evidence="1">The sequence shown here is derived from an EMBL/GenBank/DDBJ whole genome shotgun (WGS) entry which is preliminary data.</text>
</comment>
<accession>A0AAD4LSV2</accession>
<gene>
    <name evidence="1" type="ORF">B0F90DRAFT_706852</name>
</gene>
<keyword evidence="2" id="KW-1185">Reference proteome</keyword>
<name>A0AAD4LSV2_9AGAM</name>
<dbReference type="EMBL" id="WTXG01000286">
    <property type="protein sequence ID" value="KAI0289698.1"/>
    <property type="molecule type" value="Genomic_DNA"/>
</dbReference>
<protein>
    <submittedName>
        <fullName evidence="1">Uncharacterized protein</fullName>
    </submittedName>
</protein>